<dbReference type="Proteomes" id="UP000663852">
    <property type="component" value="Unassembled WGS sequence"/>
</dbReference>
<dbReference type="OrthoDB" id="9981319at2759"/>
<evidence type="ECO:0000313" key="2">
    <source>
        <dbReference type="EMBL" id="CAF1376663.1"/>
    </source>
</evidence>
<evidence type="ECO:0000313" key="3">
    <source>
        <dbReference type="Proteomes" id="UP000663852"/>
    </source>
</evidence>
<proteinExistence type="predicted"/>
<dbReference type="InterPro" id="IPR028116">
    <property type="entry name" value="Cis-CaaD-like"/>
</dbReference>
<reference evidence="2" key="1">
    <citation type="submission" date="2021-02" db="EMBL/GenBank/DDBJ databases">
        <authorList>
            <person name="Nowell W R."/>
        </authorList>
    </citation>
    <scope>NUCLEOTIDE SEQUENCE</scope>
</reference>
<protein>
    <recommendedName>
        <fullName evidence="1">Tautomerase cis-CaaD-like domain-containing protein</fullName>
    </recommendedName>
</protein>
<comment type="caution">
    <text evidence="2">The sequence shown here is derived from an EMBL/GenBank/DDBJ whole genome shotgun (WGS) entry which is preliminary data.</text>
</comment>
<dbReference type="Pfam" id="PF14832">
    <property type="entry name" value="Tautomerase_3"/>
    <property type="match status" value="1"/>
</dbReference>
<gene>
    <name evidence="2" type="ORF">EDS130_LOCUS34687</name>
</gene>
<organism evidence="2 3">
    <name type="scientific">Adineta ricciae</name>
    <name type="common">Rotifer</name>
    <dbReference type="NCBI Taxonomy" id="249248"/>
    <lineage>
        <taxon>Eukaryota</taxon>
        <taxon>Metazoa</taxon>
        <taxon>Spiralia</taxon>
        <taxon>Gnathifera</taxon>
        <taxon>Rotifera</taxon>
        <taxon>Eurotatoria</taxon>
        <taxon>Bdelloidea</taxon>
        <taxon>Adinetida</taxon>
        <taxon>Adinetidae</taxon>
        <taxon>Adineta</taxon>
    </lineage>
</organism>
<dbReference type="EMBL" id="CAJNOJ010000294">
    <property type="protein sequence ID" value="CAF1376663.1"/>
    <property type="molecule type" value="Genomic_DNA"/>
</dbReference>
<dbReference type="InterPro" id="IPR014347">
    <property type="entry name" value="Tautomerase/MIF_sf"/>
</dbReference>
<feature type="domain" description="Tautomerase cis-CaaD-like" evidence="1">
    <location>
        <begin position="259"/>
        <end position="388"/>
    </location>
</feature>
<name>A0A815J779_ADIRI</name>
<dbReference type="AlphaFoldDB" id="A0A815J779"/>
<accession>A0A815J779</accession>
<evidence type="ECO:0000259" key="1">
    <source>
        <dbReference type="Pfam" id="PF14832"/>
    </source>
</evidence>
<dbReference type="Gene3D" id="3.30.429.10">
    <property type="entry name" value="Macrophage Migration Inhibitory Factor"/>
    <property type="match status" value="1"/>
</dbReference>
<sequence>MMDTGVSISVNLLSNVVYKATNINRTFSNFSCAQCACAALLDAASGWNCITNNSTCQVIKNYSSTDDGLMILSNASFFYLQLPPQAAYTKNVTTVSTTTTTTTTTTVTMTFPSCTTIPASNLLQMNGATPWTLFSFNYTAVTSGPTLMFGFKNGPADTNYLDDVSVVLASAPLIQLLQNPAFENSSSTPTGWITSCQSGCGAGNQGQITSSSCYSGNCYIDRCQNPNYDFLAQSFPATIVSSYLLSKILISNIKKILIMPLYVIEHPKVLLTKQQKERVCKEITHIHCTVTGALPALVNVVFHSTDDNVEFINNKPRHKARIIGHIRAGRSAESKESLISQINNAWMTIVGERCHLIGVNDVNPENAAEDGIMLPAAGEEMEWLERNEKIFEERAEKGEETSRDFLADLKAMQSKL</sequence>